<evidence type="ECO:0000313" key="2">
    <source>
        <dbReference type="Ensembl" id="ENSCPBP00000040411.1"/>
    </source>
</evidence>
<evidence type="ECO:0000256" key="1">
    <source>
        <dbReference type="SAM" id="MobiDB-lite"/>
    </source>
</evidence>
<name>A0A8C3IWZ6_CHRPI</name>
<feature type="compositionally biased region" description="Low complexity" evidence="1">
    <location>
        <begin position="1"/>
        <end position="19"/>
    </location>
</feature>
<reference evidence="2" key="2">
    <citation type="submission" date="2025-08" db="UniProtKB">
        <authorList>
            <consortium name="Ensembl"/>
        </authorList>
    </citation>
    <scope>IDENTIFICATION</scope>
</reference>
<organism evidence="2 3">
    <name type="scientific">Chrysemys picta bellii</name>
    <name type="common">Western painted turtle</name>
    <name type="synonym">Emys bellii</name>
    <dbReference type="NCBI Taxonomy" id="8478"/>
    <lineage>
        <taxon>Eukaryota</taxon>
        <taxon>Metazoa</taxon>
        <taxon>Chordata</taxon>
        <taxon>Craniata</taxon>
        <taxon>Vertebrata</taxon>
        <taxon>Euteleostomi</taxon>
        <taxon>Archelosauria</taxon>
        <taxon>Testudinata</taxon>
        <taxon>Testudines</taxon>
        <taxon>Cryptodira</taxon>
        <taxon>Durocryptodira</taxon>
        <taxon>Testudinoidea</taxon>
        <taxon>Emydidae</taxon>
        <taxon>Chrysemys</taxon>
    </lineage>
</organism>
<reference evidence="2" key="3">
    <citation type="submission" date="2025-09" db="UniProtKB">
        <authorList>
            <consortium name="Ensembl"/>
        </authorList>
    </citation>
    <scope>IDENTIFICATION</scope>
</reference>
<sequence>MLLHSDASSAGDKAAARGAETPMQEQAACGGDGFACCTYQPEGEGREPDRQLRRPRSRCCPGAGVRPSRGACGTEARWQAGAGALSPWPCPPSTPWASLVGSVGQPPVLALQGRLGADPATSKAQS</sequence>
<reference evidence="2" key="1">
    <citation type="journal article" date="2015" name="Genome Biol. Evol.">
        <title>Physical Mapping and Refinement of the Painted Turtle Genome (Chrysemys picta) Inform Amniote Genome Evolution and Challenge Turtle-Bird Chromosomal Conservation.</title>
        <authorList>
            <person name="Badenhorst D."/>
            <person name="Hillier L.W."/>
            <person name="Literman R."/>
            <person name="Montiel E.E."/>
            <person name="Radhakrishnan S."/>
            <person name="Shen Y."/>
            <person name="Minx P."/>
            <person name="Janes D.E."/>
            <person name="Warren W.C."/>
            <person name="Edwards S.V."/>
            <person name="Valenzuela N."/>
        </authorList>
    </citation>
    <scope>NUCLEOTIDE SEQUENCE [LARGE SCALE GENOMIC DNA]</scope>
</reference>
<evidence type="ECO:0000313" key="3">
    <source>
        <dbReference type="Proteomes" id="UP000694380"/>
    </source>
</evidence>
<keyword evidence="3" id="KW-1185">Reference proteome</keyword>
<proteinExistence type="predicted"/>
<feature type="region of interest" description="Disordered" evidence="1">
    <location>
        <begin position="1"/>
        <end position="65"/>
    </location>
</feature>
<dbReference type="Ensembl" id="ENSCPBT00000047343.1">
    <property type="protein sequence ID" value="ENSCPBP00000040411.1"/>
    <property type="gene ID" value="ENSCPBG00000027776.1"/>
</dbReference>
<feature type="compositionally biased region" description="Basic and acidic residues" evidence="1">
    <location>
        <begin position="43"/>
        <end position="52"/>
    </location>
</feature>
<dbReference type="Proteomes" id="UP000694380">
    <property type="component" value="Chromosome 6"/>
</dbReference>
<protein>
    <submittedName>
        <fullName evidence="2">Uncharacterized protein</fullName>
    </submittedName>
</protein>
<accession>A0A8C3IWZ6</accession>
<dbReference type="AlphaFoldDB" id="A0A8C3IWZ6"/>